<sequence length="218" mass="24835">MSKKWFKNSRMIDQSKLNAKQIIIQLIFCFILGVILGVLAKFSDTFPANGAIGMFFNFISDITTNIGIWVALATLIAVWSRNPFIAAIKVLTFFFGMLLAYYIYSQMLFGFFPTYYFLHWGIIALLSPFAAYIVWYSRGEGWGAAICAALPIGLLLTQGYPFFYVFSIVTGFDLFVAILLLVLLMKSKWQYLKVVPLSILMFIILRNFNILSYIFGGF</sequence>
<comment type="caution">
    <text evidence="2">The sequence shown here is derived from an EMBL/GenBank/DDBJ whole genome shotgun (WGS) entry which is preliminary data.</text>
</comment>
<keyword evidence="1" id="KW-0472">Membrane</keyword>
<gene>
    <name evidence="2" type="ORF">J2S07_001037</name>
</gene>
<dbReference type="Pfam" id="PF20128">
    <property type="entry name" value="DUF6518"/>
    <property type="match status" value="1"/>
</dbReference>
<organism evidence="2 3">
    <name type="scientific">Anoxybacillus andreesenii</name>
    <dbReference type="NCBI Taxonomy" id="1325932"/>
    <lineage>
        <taxon>Bacteria</taxon>
        <taxon>Bacillati</taxon>
        <taxon>Bacillota</taxon>
        <taxon>Bacilli</taxon>
        <taxon>Bacillales</taxon>
        <taxon>Anoxybacillaceae</taxon>
        <taxon>Anoxybacillus</taxon>
    </lineage>
</organism>
<protein>
    <submittedName>
        <fullName evidence="2">Uncharacterized protein</fullName>
    </submittedName>
</protein>
<evidence type="ECO:0000313" key="2">
    <source>
        <dbReference type="EMBL" id="MDQ0154733.1"/>
    </source>
</evidence>
<proteinExistence type="predicted"/>
<feature type="transmembrane region" description="Helical" evidence="1">
    <location>
        <begin position="141"/>
        <end position="157"/>
    </location>
</feature>
<accession>A0ABT9V1A5</accession>
<feature type="transmembrane region" description="Helical" evidence="1">
    <location>
        <begin position="21"/>
        <end position="42"/>
    </location>
</feature>
<dbReference type="EMBL" id="JAUSTU010000003">
    <property type="protein sequence ID" value="MDQ0154733.1"/>
    <property type="molecule type" value="Genomic_DNA"/>
</dbReference>
<dbReference type="InterPro" id="IPR045393">
    <property type="entry name" value="DUF6518"/>
</dbReference>
<name>A0ABT9V1A5_9BACL</name>
<keyword evidence="1" id="KW-1133">Transmembrane helix</keyword>
<feature type="transmembrane region" description="Helical" evidence="1">
    <location>
        <begin position="54"/>
        <end position="79"/>
    </location>
</feature>
<feature type="transmembrane region" description="Helical" evidence="1">
    <location>
        <begin position="197"/>
        <end position="215"/>
    </location>
</feature>
<dbReference type="Proteomes" id="UP001231362">
    <property type="component" value="Unassembled WGS sequence"/>
</dbReference>
<reference evidence="2 3" key="1">
    <citation type="submission" date="2023-07" db="EMBL/GenBank/DDBJ databases">
        <title>Genomic Encyclopedia of Type Strains, Phase IV (KMG-IV): sequencing the most valuable type-strain genomes for metagenomic binning, comparative biology and taxonomic classification.</title>
        <authorList>
            <person name="Goeker M."/>
        </authorList>
    </citation>
    <scope>NUCLEOTIDE SEQUENCE [LARGE SCALE GENOMIC DNA]</scope>
    <source>
        <strain evidence="2 3">DSM 23948</strain>
    </source>
</reference>
<evidence type="ECO:0000256" key="1">
    <source>
        <dbReference type="SAM" id="Phobius"/>
    </source>
</evidence>
<feature type="transmembrane region" description="Helical" evidence="1">
    <location>
        <begin position="163"/>
        <end position="185"/>
    </location>
</feature>
<keyword evidence="3" id="KW-1185">Reference proteome</keyword>
<keyword evidence="1" id="KW-0812">Transmembrane</keyword>
<feature type="transmembrane region" description="Helical" evidence="1">
    <location>
        <begin position="86"/>
        <end position="104"/>
    </location>
</feature>
<dbReference type="RefSeq" id="WP_307149320.1">
    <property type="nucleotide sequence ID" value="NZ_JAUSTU010000003.1"/>
</dbReference>
<evidence type="ECO:0000313" key="3">
    <source>
        <dbReference type="Proteomes" id="UP001231362"/>
    </source>
</evidence>
<feature type="transmembrane region" description="Helical" evidence="1">
    <location>
        <begin position="116"/>
        <end position="134"/>
    </location>
</feature>